<accession>A0A6A3C6V3</accession>
<dbReference type="AlphaFoldDB" id="A0A6A3C6V3"/>
<evidence type="ECO:0000256" key="3">
    <source>
        <dbReference type="SAM" id="MobiDB-lite"/>
    </source>
</evidence>
<dbReference type="Proteomes" id="UP000436088">
    <property type="component" value="Unassembled WGS sequence"/>
</dbReference>
<proteinExistence type="predicted"/>
<protein>
    <recommendedName>
        <fullName evidence="4">ATPase AAA-type core domain-containing protein</fullName>
    </recommendedName>
</protein>
<keyword evidence="1" id="KW-0547">Nucleotide-binding</keyword>
<dbReference type="PANTHER" id="PTHR11638:SF18">
    <property type="entry name" value="HEAT SHOCK PROTEIN 104"/>
    <property type="match status" value="1"/>
</dbReference>
<dbReference type="Gene3D" id="3.40.50.300">
    <property type="entry name" value="P-loop containing nucleotide triphosphate hydrolases"/>
    <property type="match status" value="1"/>
</dbReference>
<dbReference type="SUPFAM" id="SSF52540">
    <property type="entry name" value="P-loop containing nucleoside triphosphate hydrolases"/>
    <property type="match status" value="1"/>
</dbReference>
<dbReference type="EMBL" id="VEPZ02000472">
    <property type="protein sequence ID" value="KAE8724217.1"/>
    <property type="molecule type" value="Genomic_DNA"/>
</dbReference>
<feature type="domain" description="ATPase AAA-type core" evidence="4">
    <location>
        <begin position="89"/>
        <end position="141"/>
    </location>
</feature>
<comment type="caution">
    <text evidence="5">The sequence shown here is derived from an EMBL/GenBank/DDBJ whole genome shotgun (WGS) entry which is preliminary data.</text>
</comment>
<gene>
    <name evidence="5" type="ORF">F3Y22_tig00010533pilonHSYRG00001</name>
</gene>
<dbReference type="PANTHER" id="PTHR11638">
    <property type="entry name" value="ATP-DEPENDENT CLP PROTEASE"/>
    <property type="match status" value="1"/>
</dbReference>
<keyword evidence="6" id="KW-1185">Reference proteome</keyword>
<evidence type="ECO:0000313" key="6">
    <source>
        <dbReference type="Proteomes" id="UP000436088"/>
    </source>
</evidence>
<evidence type="ECO:0000256" key="2">
    <source>
        <dbReference type="ARBA" id="ARBA00022840"/>
    </source>
</evidence>
<dbReference type="Pfam" id="PF00004">
    <property type="entry name" value="AAA"/>
    <property type="match status" value="1"/>
</dbReference>
<dbReference type="InterPro" id="IPR003959">
    <property type="entry name" value="ATPase_AAA_core"/>
</dbReference>
<evidence type="ECO:0000256" key="1">
    <source>
        <dbReference type="ARBA" id="ARBA00022741"/>
    </source>
</evidence>
<dbReference type="GO" id="GO:0005737">
    <property type="term" value="C:cytoplasm"/>
    <property type="evidence" value="ECO:0007669"/>
    <property type="project" value="TreeGrafter"/>
</dbReference>
<reference evidence="5" key="1">
    <citation type="submission" date="2019-09" db="EMBL/GenBank/DDBJ databases">
        <title>Draft genome information of white flower Hibiscus syriacus.</title>
        <authorList>
            <person name="Kim Y.-M."/>
        </authorList>
    </citation>
    <scope>NUCLEOTIDE SEQUENCE [LARGE SCALE GENOMIC DNA]</scope>
    <source>
        <strain evidence="5">YM2019G1</strain>
    </source>
</reference>
<name>A0A6A3C6V3_HIBSY</name>
<organism evidence="5 6">
    <name type="scientific">Hibiscus syriacus</name>
    <name type="common">Rose of Sharon</name>
    <dbReference type="NCBI Taxonomy" id="106335"/>
    <lineage>
        <taxon>Eukaryota</taxon>
        <taxon>Viridiplantae</taxon>
        <taxon>Streptophyta</taxon>
        <taxon>Embryophyta</taxon>
        <taxon>Tracheophyta</taxon>
        <taxon>Spermatophyta</taxon>
        <taxon>Magnoliopsida</taxon>
        <taxon>eudicotyledons</taxon>
        <taxon>Gunneridae</taxon>
        <taxon>Pentapetalae</taxon>
        <taxon>rosids</taxon>
        <taxon>malvids</taxon>
        <taxon>Malvales</taxon>
        <taxon>Malvaceae</taxon>
        <taxon>Malvoideae</taxon>
        <taxon>Hibiscus</taxon>
    </lineage>
</organism>
<dbReference type="GO" id="GO:0034605">
    <property type="term" value="P:cellular response to heat"/>
    <property type="evidence" value="ECO:0007669"/>
    <property type="project" value="TreeGrafter"/>
</dbReference>
<dbReference type="InterPro" id="IPR027417">
    <property type="entry name" value="P-loop_NTPase"/>
</dbReference>
<dbReference type="GO" id="GO:0016887">
    <property type="term" value="F:ATP hydrolysis activity"/>
    <property type="evidence" value="ECO:0007669"/>
    <property type="project" value="InterPro"/>
</dbReference>
<evidence type="ECO:0000313" key="5">
    <source>
        <dbReference type="EMBL" id="KAE8724217.1"/>
    </source>
</evidence>
<feature type="region of interest" description="Disordered" evidence="3">
    <location>
        <begin position="239"/>
        <end position="259"/>
    </location>
</feature>
<dbReference type="GO" id="GO:0005524">
    <property type="term" value="F:ATP binding"/>
    <property type="evidence" value="ECO:0007669"/>
    <property type="project" value="UniProtKB-KW"/>
</dbReference>
<sequence length="259" mass="26072">MLLLEKQKRCPQFSVFDEIDVILNVYDLTPYNDYAYWFGFGIYQSDVGIDGVSVGPFCTISSSAKLGNHCISITVAVVSDDISGRVLCIELISLDMVSLIAGPKYRGEFEDRLKAVLKEVTESDDQIILFIDEIHMVVGARFCDFSGLGARGSGLGLGARGSGLGARGSGLGARGSGLGARGSGLGARGSGLGARGSGLGARGSGLGARGSGLGARGSGSGLGARGSGLGARGSGLGARGSGLGARGSGLGARGSGFRV</sequence>
<evidence type="ECO:0000259" key="4">
    <source>
        <dbReference type="Pfam" id="PF00004"/>
    </source>
</evidence>
<keyword evidence="2" id="KW-0067">ATP-binding</keyword>
<dbReference type="InterPro" id="IPR050130">
    <property type="entry name" value="ClpA_ClpB"/>
</dbReference>